<evidence type="ECO:0000256" key="5">
    <source>
        <dbReference type="ARBA" id="ARBA00023136"/>
    </source>
</evidence>
<dbReference type="AlphaFoldDB" id="A0A016CRH4"/>
<dbReference type="Proteomes" id="UP000020938">
    <property type="component" value="Unassembled WGS sequence"/>
</dbReference>
<dbReference type="EMBL" id="JGDS01000045">
    <property type="protein sequence ID" value="EXZ73979.1"/>
    <property type="molecule type" value="Genomic_DNA"/>
</dbReference>
<evidence type="ECO:0000313" key="8">
    <source>
        <dbReference type="Proteomes" id="UP000020938"/>
    </source>
</evidence>
<protein>
    <submittedName>
        <fullName evidence="7">Polysaccharide biosynthesis family protein</fullName>
    </submittedName>
</protein>
<feature type="transmembrane region" description="Helical" evidence="6">
    <location>
        <begin position="72"/>
        <end position="98"/>
    </location>
</feature>
<feature type="transmembrane region" description="Helical" evidence="6">
    <location>
        <begin position="178"/>
        <end position="201"/>
    </location>
</feature>
<accession>A0A016CRH4</accession>
<dbReference type="PANTHER" id="PTHR30250">
    <property type="entry name" value="PST FAMILY PREDICTED COLANIC ACID TRANSPORTER"/>
    <property type="match status" value="1"/>
</dbReference>
<keyword evidence="5 6" id="KW-0472">Membrane</keyword>
<sequence length="419" mass="47498">MSFIIKGISILVSLVLVPLTLHFLDTYEYGLWLTISSILLWIDYFDIGLGNGLRNKLSEALVAKDMELAKEYVSTTFFVLLVIATCLFGLFVLVNQWIDWGSILNIPHAIAIRVANLLIFVFLCVTVSFVLKIITYVYFVKQLPVVNGFIYLLSQLLSLFFIFLLAKSNVDARLEWVAYSYSASTTVVLLLFYPITFCIKYKELAPSIKAINMNRMGGLMDIGFKFFLIQLSSLVIYTTSNLIISNKLSPEEVTPYSISFRYFNIIFMVFTIIVSPMWSAVNEAYNREEYDWIKRSMKTLNRVLMVLAVVVLFMILFSDIVYRLWLGTSVIVPFDLTVLLATYVFLLTISSLYSNFLNGMNKLNIQLCTLVIAGIVFIPLSILLLEVMGVSGVALALCIVTLPGAIINIFQYRKVIGVY</sequence>
<feature type="transmembrane region" description="Helical" evidence="6">
    <location>
        <begin position="143"/>
        <end position="166"/>
    </location>
</feature>
<organism evidence="7 8">
    <name type="scientific">Bacteroides fragilis str. 3976T8</name>
    <dbReference type="NCBI Taxonomy" id="1339314"/>
    <lineage>
        <taxon>Bacteria</taxon>
        <taxon>Pseudomonadati</taxon>
        <taxon>Bacteroidota</taxon>
        <taxon>Bacteroidia</taxon>
        <taxon>Bacteroidales</taxon>
        <taxon>Bacteroidaceae</taxon>
        <taxon>Bacteroides</taxon>
    </lineage>
</organism>
<feature type="transmembrane region" description="Helical" evidence="6">
    <location>
        <begin position="365"/>
        <end position="384"/>
    </location>
</feature>
<keyword evidence="2" id="KW-1003">Cell membrane</keyword>
<dbReference type="PATRIC" id="fig|1339314.3.peg.1840"/>
<dbReference type="GO" id="GO:0005886">
    <property type="term" value="C:plasma membrane"/>
    <property type="evidence" value="ECO:0007669"/>
    <property type="project" value="UniProtKB-SubCell"/>
</dbReference>
<dbReference type="PANTHER" id="PTHR30250:SF11">
    <property type="entry name" value="O-ANTIGEN TRANSPORTER-RELATED"/>
    <property type="match status" value="1"/>
</dbReference>
<evidence type="ECO:0000313" key="7">
    <source>
        <dbReference type="EMBL" id="EXZ73979.1"/>
    </source>
</evidence>
<reference evidence="7 8" key="1">
    <citation type="submission" date="2014-02" db="EMBL/GenBank/DDBJ databases">
        <authorList>
            <person name="Sears C."/>
            <person name="Carroll K."/>
            <person name="Sack B.R."/>
            <person name="Qadri F."/>
            <person name="Myers L.L."/>
            <person name="Chung G.-T."/>
            <person name="Escheverria P."/>
            <person name="Fraser C.M."/>
            <person name="Sadzewicz L."/>
            <person name="Shefchek K.A."/>
            <person name="Tallon L."/>
            <person name="Das S.P."/>
            <person name="Daugherty S."/>
            <person name="Mongodin E.F."/>
        </authorList>
    </citation>
    <scope>NUCLEOTIDE SEQUENCE [LARGE SCALE GENOMIC DNA]</scope>
    <source>
        <strain evidence="7 8">3976T8</strain>
    </source>
</reference>
<evidence type="ECO:0000256" key="3">
    <source>
        <dbReference type="ARBA" id="ARBA00022692"/>
    </source>
</evidence>
<feature type="transmembrane region" description="Helical" evidence="6">
    <location>
        <begin position="222"/>
        <end position="240"/>
    </location>
</feature>
<feature type="transmembrane region" description="Helical" evidence="6">
    <location>
        <begin position="110"/>
        <end position="131"/>
    </location>
</feature>
<evidence type="ECO:0000256" key="1">
    <source>
        <dbReference type="ARBA" id="ARBA00004651"/>
    </source>
</evidence>
<evidence type="ECO:0000256" key="4">
    <source>
        <dbReference type="ARBA" id="ARBA00022989"/>
    </source>
</evidence>
<keyword evidence="4 6" id="KW-1133">Transmembrane helix</keyword>
<proteinExistence type="predicted"/>
<feature type="transmembrane region" description="Helical" evidence="6">
    <location>
        <begin position="331"/>
        <end position="353"/>
    </location>
</feature>
<keyword evidence="3 6" id="KW-0812">Transmembrane</keyword>
<feature type="transmembrane region" description="Helical" evidence="6">
    <location>
        <begin position="260"/>
        <end position="281"/>
    </location>
</feature>
<evidence type="ECO:0000256" key="6">
    <source>
        <dbReference type="SAM" id="Phobius"/>
    </source>
</evidence>
<feature type="transmembrane region" description="Helical" evidence="6">
    <location>
        <begin position="302"/>
        <end position="325"/>
    </location>
</feature>
<gene>
    <name evidence="7" type="ORF">M123_1626</name>
</gene>
<evidence type="ECO:0000256" key="2">
    <source>
        <dbReference type="ARBA" id="ARBA00022475"/>
    </source>
</evidence>
<comment type="subcellular location">
    <subcellularLocation>
        <location evidence="1">Cell membrane</location>
        <topology evidence="1">Multi-pass membrane protein</topology>
    </subcellularLocation>
</comment>
<name>A0A016CRH4_BACFG</name>
<dbReference type="InterPro" id="IPR050833">
    <property type="entry name" value="Poly_Biosynth_Transport"/>
</dbReference>
<feature type="transmembrane region" description="Helical" evidence="6">
    <location>
        <begin position="390"/>
        <end position="410"/>
    </location>
</feature>
<feature type="transmembrane region" description="Helical" evidence="6">
    <location>
        <begin position="30"/>
        <end position="51"/>
    </location>
</feature>
<comment type="caution">
    <text evidence="7">The sequence shown here is derived from an EMBL/GenBank/DDBJ whole genome shotgun (WGS) entry which is preliminary data.</text>
</comment>
<feature type="transmembrane region" description="Helical" evidence="6">
    <location>
        <begin position="7"/>
        <end position="24"/>
    </location>
</feature>